<sequence length="142" mass="15178">MQALREMLGVVTVLLLVRRVPPGRLDLTRATAQQWNDGLARDTTLQWWELVDPAADDEHPAAALAAVRGGDVVVRLAGLAAPPGRRDRAVQVLLALVDALRATSARTLEAAPSGDHPGAELLAILREAGFRPDADGREVVEL</sequence>
<dbReference type="Proteomes" id="UP001500620">
    <property type="component" value="Unassembled WGS sequence"/>
</dbReference>
<accession>A0ABP8D1V1</accession>
<gene>
    <name evidence="1" type="ORF">GCM10022255_016260</name>
</gene>
<protein>
    <submittedName>
        <fullName evidence="1">Uncharacterized protein</fullName>
    </submittedName>
</protein>
<name>A0ABP8D1V1_9ACTN</name>
<proteinExistence type="predicted"/>
<comment type="caution">
    <text evidence="1">The sequence shown here is derived from an EMBL/GenBank/DDBJ whole genome shotgun (WGS) entry which is preliminary data.</text>
</comment>
<keyword evidence="2" id="KW-1185">Reference proteome</keyword>
<evidence type="ECO:0000313" key="1">
    <source>
        <dbReference type="EMBL" id="GAA4246146.1"/>
    </source>
</evidence>
<reference evidence="2" key="1">
    <citation type="journal article" date="2019" name="Int. J. Syst. Evol. Microbiol.">
        <title>The Global Catalogue of Microorganisms (GCM) 10K type strain sequencing project: providing services to taxonomists for standard genome sequencing and annotation.</title>
        <authorList>
            <consortium name="The Broad Institute Genomics Platform"/>
            <consortium name="The Broad Institute Genome Sequencing Center for Infectious Disease"/>
            <person name="Wu L."/>
            <person name="Ma J."/>
        </authorList>
    </citation>
    <scope>NUCLEOTIDE SEQUENCE [LARGE SCALE GENOMIC DNA]</scope>
    <source>
        <strain evidence="2">JCM 17441</strain>
    </source>
</reference>
<organism evidence="1 2">
    <name type="scientific">Dactylosporangium darangshiense</name>
    <dbReference type="NCBI Taxonomy" id="579108"/>
    <lineage>
        <taxon>Bacteria</taxon>
        <taxon>Bacillati</taxon>
        <taxon>Actinomycetota</taxon>
        <taxon>Actinomycetes</taxon>
        <taxon>Micromonosporales</taxon>
        <taxon>Micromonosporaceae</taxon>
        <taxon>Dactylosporangium</taxon>
    </lineage>
</organism>
<dbReference type="EMBL" id="BAABAT010000003">
    <property type="protein sequence ID" value="GAA4246146.1"/>
    <property type="molecule type" value="Genomic_DNA"/>
</dbReference>
<evidence type="ECO:0000313" key="2">
    <source>
        <dbReference type="Proteomes" id="UP001500620"/>
    </source>
</evidence>